<sequence>MIFQIFAKNSFEFFVAKIFFKGQGKLFLTSQWSKAPLCDKKLRSLDPPEAPQVGYPIYGDFSICYFSTDFVRALKVGKNGFSLSLKNQSPFPVWHFYFIKTEL</sequence>
<organism evidence="1 2">
    <name type="scientific">Campylobacter porcelli</name>
    <dbReference type="NCBI Taxonomy" id="1660073"/>
    <lineage>
        <taxon>Bacteria</taxon>
        <taxon>Pseudomonadati</taxon>
        <taxon>Campylobacterota</taxon>
        <taxon>Epsilonproteobacteria</taxon>
        <taxon>Campylobacterales</taxon>
        <taxon>Campylobacteraceae</taxon>
        <taxon>Campylobacter</taxon>
    </lineage>
</organism>
<dbReference type="Proteomes" id="UP000194260">
    <property type="component" value="Chromosome"/>
</dbReference>
<dbReference type="KEGG" id="camy:CSUIS_1541"/>
<dbReference type="AlphaFoldDB" id="A0A1X9SYN8"/>
<gene>
    <name evidence="1" type="ORF">CSUIS_1541</name>
</gene>
<evidence type="ECO:0000313" key="2">
    <source>
        <dbReference type="Proteomes" id="UP000194260"/>
    </source>
</evidence>
<accession>A0A1X9SYN8</accession>
<name>A0A1X9SYN8_9BACT</name>
<proteinExistence type="predicted"/>
<dbReference type="EMBL" id="CP018789">
    <property type="protein sequence ID" value="ARR01323.1"/>
    <property type="molecule type" value="Genomic_DNA"/>
</dbReference>
<reference evidence="2" key="1">
    <citation type="journal article" date="2017" name="Genome Biol. Evol.">
        <title>Comparative Genomic Analysis Identifies a Campylobacter Clade Deficient in Selenium Metabolism.</title>
        <authorList>
            <person name="Miller W.G."/>
            <person name="Yee E."/>
            <person name="Lopes B.S."/>
            <person name="Chapman M.H."/>
            <person name="Huynh S."/>
            <person name="Bono J.L."/>
            <person name="Parker C.T."/>
            <person name="Strachan N.J.C."/>
            <person name="Forbes K.J."/>
        </authorList>
    </citation>
    <scope>NUCLEOTIDE SEQUENCE [LARGE SCALE GENOMIC DNA]</scope>
    <source>
        <strain evidence="2">RM6137</strain>
    </source>
</reference>
<protein>
    <submittedName>
        <fullName evidence="1">Uncharacterized protein</fullName>
    </submittedName>
</protein>
<evidence type="ECO:0000313" key="1">
    <source>
        <dbReference type="EMBL" id="ARR01323.1"/>
    </source>
</evidence>